<evidence type="ECO:0000256" key="1">
    <source>
        <dbReference type="SAM" id="MobiDB-lite"/>
    </source>
</evidence>
<feature type="compositionally biased region" description="Low complexity" evidence="1">
    <location>
        <begin position="44"/>
        <end position="53"/>
    </location>
</feature>
<keyword evidence="3" id="KW-1185">Reference proteome</keyword>
<accession>A0ABT1Q216</accession>
<protein>
    <submittedName>
        <fullName evidence="2">Uncharacterized protein</fullName>
    </submittedName>
</protein>
<feature type="region of interest" description="Disordered" evidence="1">
    <location>
        <begin position="1"/>
        <end position="53"/>
    </location>
</feature>
<sequence>MIPGLHRLKGGAPQLGSEEPGMPGPFGTWPDGDGRDDPAEPAPDDAGSAGPWC</sequence>
<evidence type="ECO:0000313" key="2">
    <source>
        <dbReference type="EMBL" id="MCQ4083919.1"/>
    </source>
</evidence>
<dbReference type="EMBL" id="JANFNG010000027">
    <property type="protein sequence ID" value="MCQ4083919.1"/>
    <property type="molecule type" value="Genomic_DNA"/>
</dbReference>
<comment type="caution">
    <text evidence="2">The sequence shown here is derived from an EMBL/GenBank/DDBJ whole genome shotgun (WGS) entry which is preliminary data.</text>
</comment>
<name>A0ABT1Q216_9ACTN</name>
<organism evidence="2 3">
    <name type="scientific">Streptomyces humicola</name>
    <dbReference type="NCBI Taxonomy" id="2953240"/>
    <lineage>
        <taxon>Bacteria</taxon>
        <taxon>Bacillati</taxon>
        <taxon>Actinomycetota</taxon>
        <taxon>Actinomycetes</taxon>
        <taxon>Kitasatosporales</taxon>
        <taxon>Streptomycetaceae</taxon>
        <taxon>Streptomyces</taxon>
    </lineage>
</organism>
<proteinExistence type="predicted"/>
<dbReference type="Proteomes" id="UP001057702">
    <property type="component" value="Unassembled WGS sequence"/>
</dbReference>
<evidence type="ECO:0000313" key="3">
    <source>
        <dbReference type="Proteomes" id="UP001057702"/>
    </source>
</evidence>
<reference evidence="2" key="1">
    <citation type="submission" date="2022-06" db="EMBL/GenBank/DDBJ databases">
        <title>Draft genome sequence of Streptomyces sp. RB6PN25 isolated from peat swamp forest in Thailand.</title>
        <authorList>
            <person name="Duangmal K."/>
            <person name="Klaysubun C."/>
        </authorList>
    </citation>
    <scope>NUCLEOTIDE SEQUENCE</scope>
    <source>
        <strain evidence="2">RB6PN25</strain>
    </source>
</reference>
<gene>
    <name evidence="2" type="ORF">NGB36_25850</name>
</gene>
<dbReference type="RefSeq" id="WP_255922947.1">
    <property type="nucleotide sequence ID" value="NZ_JANFNG010000027.1"/>
</dbReference>